<proteinExistence type="predicted"/>
<evidence type="ECO:0000256" key="1">
    <source>
        <dbReference type="ARBA" id="ARBA00023015"/>
    </source>
</evidence>
<dbReference type="Pfam" id="PF00196">
    <property type="entry name" value="GerE"/>
    <property type="match status" value="1"/>
</dbReference>
<dbReference type="Pfam" id="PF13185">
    <property type="entry name" value="GAF_2"/>
    <property type="match status" value="1"/>
</dbReference>
<dbReference type="PRINTS" id="PR00038">
    <property type="entry name" value="HTHLUXR"/>
</dbReference>
<dbReference type="GO" id="GO:0003700">
    <property type="term" value="F:DNA-binding transcription factor activity"/>
    <property type="evidence" value="ECO:0000318"/>
    <property type="project" value="GO_Central"/>
</dbReference>
<keyword evidence="2" id="KW-0238">DNA-binding</keyword>
<dbReference type="GO" id="GO:0006355">
    <property type="term" value="P:regulation of DNA-templated transcription"/>
    <property type="evidence" value="ECO:0000318"/>
    <property type="project" value="GO_Central"/>
</dbReference>
<evidence type="ECO:0000259" key="4">
    <source>
        <dbReference type="PROSITE" id="PS50043"/>
    </source>
</evidence>
<keyword evidence="3" id="KW-0804">Transcription</keyword>
<dbReference type="CDD" id="cd06170">
    <property type="entry name" value="LuxR_C_like"/>
    <property type="match status" value="1"/>
</dbReference>
<keyword evidence="1" id="KW-0805">Transcription regulation</keyword>
<keyword evidence="6" id="KW-1185">Reference proteome</keyword>
<dbReference type="eggNOG" id="COG2197">
    <property type="taxonomic scope" value="Bacteria"/>
</dbReference>
<dbReference type="SMART" id="SM00421">
    <property type="entry name" value="HTH_LUXR"/>
    <property type="match status" value="1"/>
</dbReference>
<dbReference type="PhylomeDB" id="Q55952"/>
<evidence type="ECO:0000313" key="6">
    <source>
        <dbReference type="Proteomes" id="UP000001425"/>
    </source>
</evidence>
<dbReference type="PaxDb" id="1148-1001838"/>
<dbReference type="PIR" id="S77028">
    <property type="entry name" value="S77028"/>
</dbReference>
<reference evidence="5 6" key="1">
    <citation type="journal article" date="1995" name="DNA Res.">
        <title>Sequence analysis of the genome of the unicellular cyanobacterium Synechocystis sp. strain PCC6803. I. Sequence features in the 1 Mb region from map positions 64% to 92% of the genome.</title>
        <authorList>
            <person name="Kaneko T."/>
            <person name="Tanaka A."/>
            <person name="Sato S."/>
            <person name="Kotani H."/>
            <person name="Sazuka T."/>
            <person name="Miyajima N."/>
            <person name="Sugiura M."/>
            <person name="Tabata S."/>
        </authorList>
    </citation>
    <scope>NUCLEOTIDE SEQUENCE [LARGE SCALE GENOMIC DNA]</scope>
    <source>
        <strain evidence="6">ATCC 27184 / PCC 6803 / Kazusa</strain>
    </source>
</reference>
<evidence type="ECO:0000256" key="3">
    <source>
        <dbReference type="ARBA" id="ARBA00023163"/>
    </source>
</evidence>
<dbReference type="AlphaFoldDB" id="Q55952"/>
<dbReference type="KEGG" id="syn:sll0782"/>
<reference evidence="5 6" key="2">
    <citation type="journal article" date="1996" name="DNA Res.">
        <title>Sequence analysis of the genome of the unicellular cyanobacterium Synechocystis sp. strain PCC6803. II. Sequence determination of the entire genome and assignment of potential protein-coding regions.</title>
        <authorList>
            <person name="Kaneko T."/>
            <person name="Sato S."/>
            <person name="Kotani H."/>
            <person name="Tanaka A."/>
            <person name="Asamizu E."/>
            <person name="Nakamura Y."/>
            <person name="Miyajima N."/>
            <person name="Hirosawa M."/>
            <person name="Sugiura M."/>
            <person name="Sasamoto S."/>
            <person name="Kimura T."/>
            <person name="Hosouchi T."/>
            <person name="Matsuno A."/>
            <person name="Muraki A."/>
            <person name="Nakazaki N."/>
            <person name="Naruo K."/>
            <person name="Okumura S."/>
            <person name="Shimpo S."/>
            <person name="Takeuchi C."/>
            <person name="Wada T."/>
            <person name="Watanabe A."/>
            <person name="Yamada M."/>
            <person name="Yasuda M."/>
            <person name="Tabata S."/>
        </authorList>
    </citation>
    <scope>NUCLEOTIDE SEQUENCE [LARGE SCALE GENOMIC DNA]</scope>
    <source>
        <strain evidence="6">ATCC 27184 / PCC 6803 / Kazusa</strain>
    </source>
</reference>
<dbReference type="eggNOG" id="COG2203">
    <property type="taxonomic scope" value="Bacteria"/>
</dbReference>
<dbReference type="IntAct" id="Q55952">
    <property type="interactions" value="2"/>
</dbReference>
<dbReference type="Gene3D" id="3.30.450.40">
    <property type="match status" value="1"/>
</dbReference>
<dbReference type="InterPro" id="IPR029016">
    <property type="entry name" value="GAF-like_dom_sf"/>
</dbReference>
<dbReference type="SMART" id="SM00065">
    <property type="entry name" value="GAF"/>
    <property type="match status" value="1"/>
</dbReference>
<dbReference type="SUPFAM" id="SSF55781">
    <property type="entry name" value="GAF domain-like"/>
    <property type="match status" value="1"/>
</dbReference>
<feature type="domain" description="HTH luxR-type" evidence="4">
    <location>
        <begin position="302"/>
        <end position="367"/>
    </location>
</feature>
<evidence type="ECO:0000256" key="2">
    <source>
        <dbReference type="ARBA" id="ARBA00023125"/>
    </source>
</evidence>
<protein>
    <recommendedName>
        <fullName evidence="4">HTH luxR-type domain-containing protein</fullName>
    </recommendedName>
</protein>
<dbReference type="PANTHER" id="PTHR44688">
    <property type="entry name" value="DNA-BINDING TRANSCRIPTIONAL ACTIVATOR DEVR_DOSR"/>
    <property type="match status" value="1"/>
</dbReference>
<dbReference type="STRING" id="1148.gene:10500224"/>
<dbReference type="InterPro" id="IPR000792">
    <property type="entry name" value="Tscrpt_reg_LuxR_C"/>
</dbReference>
<dbReference type="GO" id="GO:0003677">
    <property type="term" value="F:DNA binding"/>
    <property type="evidence" value="ECO:0007669"/>
    <property type="project" value="UniProtKB-KW"/>
</dbReference>
<dbReference type="PROSITE" id="PS50043">
    <property type="entry name" value="HTH_LUXR_2"/>
    <property type="match status" value="1"/>
</dbReference>
<dbReference type="Gene3D" id="1.10.10.10">
    <property type="entry name" value="Winged helix-like DNA-binding domain superfamily/Winged helix DNA-binding domain"/>
    <property type="match status" value="1"/>
</dbReference>
<dbReference type="SUPFAM" id="SSF46894">
    <property type="entry name" value="C-terminal effector domain of the bipartite response regulators"/>
    <property type="match status" value="1"/>
</dbReference>
<dbReference type="InParanoid" id="Q55952"/>
<name>Q55952_SYNY3</name>
<organism evidence="5 6">
    <name type="scientific">Synechocystis sp. (strain ATCC 27184 / PCC 6803 / Kazusa)</name>
    <dbReference type="NCBI Taxonomy" id="1111708"/>
    <lineage>
        <taxon>Bacteria</taxon>
        <taxon>Bacillati</taxon>
        <taxon>Cyanobacteriota</taxon>
        <taxon>Cyanophyceae</taxon>
        <taxon>Synechococcales</taxon>
        <taxon>Merismopediaceae</taxon>
        <taxon>Synechocystis</taxon>
    </lineage>
</organism>
<sequence>MLDSAQLIFDLQKVNTTSKRISGCLDTTAITKEITEALIHDFHCVFARIWLTEPDGASLKLVASSGLHTSTNGSFARVPMGAYKVGKIAQSCIPFLSNHLANETWVKDRDWAIANNIRGFAGYPLVGHDRVIGVLAVFSEAPFVAEFLEVLQVLCMAVAIAIDAVRQLQSETNTINTTQFLDDQIPLPDVLARLLSQTKLTLIGTEKKLSPTLAYLLIRTTEIFNRLSCNYCRLIYGEISVTIEAIVEASVSEAFNTDGRSPFKEIEFLAHHVGGEFRSQSSVNQSILQISLQLPYDGFQNIKLNKHLLSEREKEIVSLLAQGLRDRDIAEELHISESTVKFHVNGTLHKLNAKNRYQAIYQATVQGFI</sequence>
<dbReference type="EnsemblBacteria" id="BAA10720">
    <property type="protein sequence ID" value="BAA10720"/>
    <property type="gene ID" value="BAA10720"/>
</dbReference>
<dbReference type="Proteomes" id="UP000001425">
    <property type="component" value="Chromosome"/>
</dbReference>
<dbReference type="SMR" id="Q55952"/>
<dbReference type="InterPro" id="IPR003018">
    <property type="entry name" value="GAF"/>
</dbReference>
<dbReference type="InterPro" id="IPR016032">
    <property type="entry name" value="Sig_transdc_resp-reg_C-effctor"/>
</dbReference>
<evidence type="ECO:0000313" key="5">
    <source>
        <dbReference type="EMBL" id="BAA10720.1"/>
    </source>
</evidence>
<accession>Q55952</accession>
<dbReference type="PANTHER" id="PTHR44688:SF25">
    <property type="entry name" value="HTH LUXR-TYPE DOMAIN-CONTAINING PROTEIN"/>
    <property type="match status" value="1"/>
</dbReference>
<dbReference type="InterPro" id="IPR036388">
    <property type="entry name" value="WH-like_DNA-bd_sf"/>
</dbReference>
<dbReference type="EMBL" id="BA000022">
    <property type="protein sequence ID" value="BAA10720.1"/>
    <property type="molecule type" value="Genomic_DNA"/>
</dbReference>
<gene>
    <name evidence="5" type="ordered locus">sll0782</name>
</gene>